<dbReference type="PANTHER" id="PTHR24255:SF25">
    <property type="entry name" value="COMPLEMENT C1R SUBCOMPONENT"/>
    <property type="match status" value="1"/>
</dbReference>
<evidence type="ECO:0000256" key="4">
    <source>
        <dbReference type="ARBA" id="ARBA00022659"/>
    </source>
</evidence>
<evidence type="ECO:0000256" key="6">
    <source>
        <dbReference type="ARBA" id="ARBA00022801"/>
    </source>
</evidence>
<evidence type="ECO:0000256" key="1">
    <source>
        <dbReference type="ARBA" id="ARBA00022536"/>
    </source>
</evidence>
<dbReference type="PROSITE" id="PS50923">
    <property type="entry name" value="SUSHI"/>
    <property type="match status" value="3"/>
</dbReference>
<protein>
    <recommendedName>
        <fullName evidence="18">Complement component 1, r subcomponent</fullName>
    </recommendedName>
</protein>
<dbReference type="AlphaFoldDB" id="A0A4W6CUY2"/>
<dbReference type="InterPro" id="IPR009003">
    <property type="entry name" value="Peptidase_S1_PA"/>
</dbReference>
<feature type="disulfide bond" evidence="11">
    <location>
        <begin position="4"/>
        <end position="31"/>
    </location>
</feature>
<dbReference type="Gene3D" id="2.40.10.10">
    <property type="entry name" value="Trypsin-like serine proteases"/>
    <property type="match status" value="2"/>
</dbReference>
<feature type="domain" description="Peptidase S1" evidence="14">
    <location>
        <begin position="270"/>
        <end position="588"/>
    </location>
</feature>
<dbReference type="SMART" id="SM00042">
    <property type="entry name" value="CUB"/>
    <property type="match status" value="2"/>
</dbReference>
<evidence type="ECO:0000259" key="15">
    <source>
        <dbReference type="PROSITE" id="PS50923"/>
    </source>
</evidence>
<evidence type="ECO:0008006" key="18">
    <source>
        <dbReference type="Google" id="ProtNLM"/>
    </source>
</evidence>
<keyword evidence="8" id="KW-0391">Immunity</keyword>
<dbReference type="Pfam" id="PF00431">
    <property type="entry name" value="CUB"/>
    <property type="match status" value="2"/>
</dbReference>
<dbReference type="GO" id="GO:0045087">
    <property type="term" value="P:innate immune response"/>
    <property type="evidence" value="ECO:0007669"/>
    <property type="project" value="UniProtKB-KW"/>
</dbReference>
<dbReference type="Pfam" id="PF00084">
    <property type="entry name" value="Sushi"/>
    <property type="match status" value="3"/>
</dbReference>
<feature type="domain" description="Peptidase S1" evidence="14">
    <location>
        <begin position="611"/>
        <end position="834"/>
    </location>
</feature>
<evidence type="ECO:0000259" key="14">
    <source>
        <dbReference type="PROSITE" id="PS50240"/>
    </source>
</evidence>
<dbReference type="Gene3D" id="2.10.70.10">
    <property type="entry name" value="Complement Module, domain 1"/>
    <property type="match status" value="3"/>
</dbReference>
<dbReference type="InterPro" id="IPR001314">
    <property type="entry name" value="Peptidase_S1A"/>
</dbReference>
<keyword evidence="1" id="KW-0245">EGF-like domain</keyword>
<keyword evidence="17" id="KW-1185">Reference proteome</keyword>
<keyword evidence="9 11" id="KW-1015">Disulfide bond</keyword>
<dbReference type="InterPro" id="IPR000859">
    <property type="entry name" value="CUB_dom"/>
</dbReference>
<evidence type="ECO:0000256" key="7">
    <source>
        <dbReference type="ARBA" id="ARBA00022825"/>
    </source>
</evidence>
<dbReference type="FunFam" id="2.40.10.10:FF:000003">
    <property type="entry name" value="Transmembrane serine protease 3"/>
    <property type="match status" value="1"/>
</dbReference>
<comment type="caution">
    <text evidence="12">Lacks conserved residue(s) required for the propagation of feature annotation.</text>
</comment>
<dbReference type="InParanoid" id="A0A4W6CUY2"/>
<name>A0A4W6CUY2_LATCA</name>
<dbReference type="GeneTree" id="ENSGT00940000157473"/>
<dbReference type="SUPFAM" id="SSF49854">
    <property type="entry name" value="Spermadhesin, CUB domain"/>
    <property type="match status" value="2"/>
</dbReference>
<evidence type="ECO:0000256" key="11">
    <source>
        <dbReference type="PROSITE-ProRule" id="PRU00059"/>
    </source>
</evidence>
<keyword evidence="4 12" id="KW-0768">Sushi</keyword>
<dbReference type="SMART" id="SM00020">
    <property type="entry name" value="Tryp_SPc"/>
    <property type="match status" value="2"/>
</dbReference>
<dbReference type="InterPro" id="IPR000436">
    <property type="entry name" value="Sushi_SCR_CCP_dom"/>
</dbReference>
<feature type="domain" description="Sushi" evidence="15">
    <location>
        <begin position="187"/>
        <end position="255"/>
    </location>
</feature>
<dbReference type="SMART" id="SM00032">
    <property type="entry name" value="CCP"/>
    <property type="match status" value="3"/>
</dbReference>
<dbReference type="SUPFAM" id="SSF50494">
    <property type="entry name" value="Trypsin-like serine proteases"/>
    <property type="match status" value="2"/>
</dbReference>
<feature type="domain" description="CUB" evidence="13">
    <location>
        <begin position="4"/>
        <end position="119"/>
    </location>
</feature>
<dbReference type="STRING" id="8187.ENSLCAP00010016175"/>
<gene>
    <name evidence="16" type="primary">LOC108880662</name>
</gene>
<evidence type="ECO:0000313" key="16">
    <source>
        <dbReference type="Ensembl" id="ENSLCAP00010016175.1"/>
    </source>
</evidence>
<dbReference type="PANTHER" id="PTHR24255">
    <property type="entry name" value="COMPLEMENT COMPONENT 1, S SUBCOMPONENT-RELATED"/>
    <property type="match status" value="1"/>
</dbReference>
<evidence type="ECO:0000256" key="10">
    <source>
        <dbReference type="ARBA" id="ARBA00023180"/>
    </source>
</evidence>
<dbReference type="Gene3D" id="2.60.120.290">
    <property type="entry name" value="Spermadhesin, CUB domain"/>
    <property type="match status" value="2"/>
</dbReference>
<keyword evidence="3" id="KW-0399">Innate immunity</keyword>
<dbReference type="InterPro" id="IPR043504">
    <property type="entry name" value="Peptidase_S1_PA_chymotrypsin"/>
</dbReference>
<feature type="domain" description="Sushi" evidence="15">
    <location>
        <begin position="528"/>
        <end position="596"/>
    </location>
</feature>
<dbReference type="CDD" id="cd00190">
    <property type="entry name" value="Tryp_SPc"/>
    <property type="match status" value="1"/>
</dbReference>
<evidence type="ECO:0000256" key="9">
    <source>
        <dbReference type="ARBA" id="ARBA00023157"/>
    </source>
</evidence>
<accession>A0A4W6CUY2</accession>
<keyword evidence="5" id="KW-0645">Protease</keyword>
<sequence>MLSCGGGIFDEPEGHLSSPGYPNSPPHAVSCQYVIAVESGFTVSLSFSDNFQIESVDTEQGLNCLHHWLQLTIPDREPIKLCGSKSPGLIATNSNTVKLEYHTDDQGLSNGWSLDYSTHRVQCPMPGNVAKGRVTPILSEYFYRDHIFVRCDVGYKLMMDGQEIESFSTMCQNNGQWHLPLPECHIIDCGEPEPLLNGGVIFLSGFQNQYLSVVQYHCNEPFYSLFGGVNVTFTCEADRKWRSNNDVVVSPTCLPVCGQPTKHLSAYQRIIGGDDAPDDTIPWQVLLNIDGGRGGGMVIADRWIMTAAHVVKNKGITAPPETVRIYMGYTNIETLTDPHMNASSVHVHPDYNNFNKIDYNNDIALIKLQDPITFNPSIMPICLPAEDATYVTGTMGFLFVSVCESSLHPDSDPVIHGEVQSPQYPQPYPPNLLKQWELLGPHGYQIQLSITHLDIKASAGCHQDSLTVLYGQKVIGKFCGQENSPDHPGKELILSPGNTLTLIFQTSNSSPELQQHIGFSATYKGIVIDCGEPEPLLNGGVTFLSGFQNRYGSVVQYHCNEPFYSPLGGVNVTFTCEADGKWKSKHNSVVTPTCLPVCGQPTKHISVYGRIVGGDDAPDDTIPWQVQLNAGGGGMVIADRWIMTAAHLVKNIGNNTIQIYMGHTDVKTLMRFPVYAASVHPHPDYNPEIYNNDIALIKLRDPITFSSSIMPICLPAENATYVTGMMGLLSGFGRITEYGPTSAKLRYVHIPVVNQKICSEAMGKLTNNMVCAGVPEGGKDSCSGDAGNPYALSDDGQFWAAGISSWGVGCARPGKYGVYTRVGNYLDWINKTMQEN</sequence>
<reference evidence="17" key="1">
    <citation type="submission" date="2015-09" db="EMBL/GenBank/DDBJ databases">
        <authorList>
            <person name="Sai Rama Sridatta P."/>
        </authorList>
    </citation>
    <scope>NUCLEOTIDE SEQUENCE [LARGE SCALE GENOMIC DNA]</scope>
</reference>
<dbReference type="CDD" id="cd00033">
    <property type="entry name" value="CCP"/>
    <property type="match status" value="3"/>
</dbReference>
<dbReference type="InterPro" id="IPR035976">
    <property type="entry name" value="Sushi/SCR/CCP_sf"/>
</dbReference>
<dbReference type="CDD" id="cd00041">
    <property type="entry name" value="CUB"/>
    <property type="match status" value="2"/>
</dbReference>
<dbReference type="FunFam" id="2.10.70.10:FF:000016">
    <property type="entry name" value="Mannan-binding lectin serine protease 1"/>
    <property type="match status" value="2"/>
</dbReference>
<dbReference type="InterPro" id="IPR001254">
    <property type="entry name" value="Trypsin_dom"/>
</dbReference>
<dbReference type="GO" id="GO:0072562">
    <property type="term" value="C:blood microparticle"/>
    <property type="evidence" value="ECO:0007669"/>
    <property type="project" value="TreeGrafter"/>
</dbReference>
<feature type="domain" description="CUB" evidence="13">
    <location>
        <begin position="403"/>
        <end position="526"/>
    </location>
</feature>
<dbReference type="FunFam" id="2.60.120.290:FF:000012">
    <property type="entry name" value="mannan-binding lectin serine protease 1 isoform X1"/>
    <property type="match status" value="1"/>
</dbReference>
<dbReference type="GO" id="GO:0004252">
    <property type="term" value="F:serine-type endopeptidase activity"/>
    <property type="evidence" value="ECO:0007669"/>
    <property type="project" value="InterPro"/>
</dbReference>
<dbReference type="Proteomes" id="UP000314980">
    <property type="component" value="Unassembled WGS sequence"/>
</dbReference>
<organism evidence="16 17">
    <name type="scientific">Lates calcarifer</name>
    <name type="common">Barramundi</name>
    <name type="synonym">Holocentrus calcarifer</name>
    <dbReference type="NCBI Taxonomy" id="8187"/>
    <lineage>
        <taxon>Eukaryota</taxon>
        <taxon>Metazoa</taxon>
        <taxon>Chordata</taxon>
        <taxon>Craniata</taxon>
        <taxon>Vertebrata</taxon>
        <taxon>Euteleostomi</taxon>
        <taxon>Actinopterygii</taxon>
        <taxon>Neopterygii</taxon>
        <taxon>Teleostei</taxon>
        <taxon>Neoteleostei</taxon>
        <taxon>Acanthomorphata</taxon>
        <taxon>Carangaria</taxon>
        <taxon>Carangaria incertae sedis</taxon>
        <taxon>Centropomidae</taxon>
        <taxon>Lates</taxon>
    </lineage>
</organism>
<evidence type="ECO:0000256" key="8">
    <source>
        <dbReference type="ARBA" id="ARBA00022859"/>
    </source>
</evidence>
<keyword evidence="2" id="KW-0597">Phosphoprotein</keyword>
<evidence type="ECO:0000256" key="5">
    <source>
        <dbReference type="ARBA" id="ARBA00022670"/>
    </source>
</evidence>
<keyword evidence="10" id="KW-0325">Glycoprotein</keyword>
<reference evidence="16" key="3">
    <citation type="submission" date="2025-09" db="UniProtKB">
        <authorList>
            <consortium name="Ensembl"/>
        </authorList>
    </citation>
    <scope>IDENTIFICATION</scope>
</reference>
<dbReference type="PRINTS" id="PR00722">
    <property type="entry name" value="CHYMOTRYPSIN"/>
</dbReference>
<evidence type="ECO:0000313" key="17">
    <source>
        <dbReference type="Proteomes" id="UP000314980"/>
    </source>
</evidence>
<dbReference type="GO" id="GO:0031638">
    <property type="term" value="P:zymogen activation"/>
    <property type="evidence" value="ECO:0007669"/>
    <property type="project" value="TreeGrafter"/>
</dbReference>
<evidence type="ECO:0000256" key="3">
    <source>
        <dbReference type="ARBA" id="ARBA00022588"/>
    </source>
</evidence>
<reference evidence="16" key="2">
    <citation type="submission" date="2025-08" db="UniProtKB">
        <authorList>
            <consortium name="Ensembl"/>
        </authorList>
    </citation>
    <scope>IDENTIFICATION</scope>
</reference>
<dbReference type="Ensembl" id="ENSLCAT00010016528.1">
    <property type="protein sequence ID" value="ENSLCAP00010016175.1"/>
    <property type="gene ID" value="ENSLCAG00010007697.1"/>
</dbReference>
<dbReference type="InterPro" id="IPR035914">
    <property type="entry name" value="Sperma_CUB_dom_sf"/>
</dbReference>
<dbReference type="PROSITE" id="PS01180">
    <property type="entry name" value="CUB"/>
    <property type="match status" value="2"/>
</dbReference>
<keyword evidence="6" id="KW-0378">Hydrolase</keyword>
<keyword evidence="7" id="KW-0720">Serine protease</keyword>
<evidence type="ECO:0000256" key="12">
    <source>
        <dbReference type="PROSITE-ProRule" id="PRU00302"/>
    </source>
</evidence>
<proteinExistence type="predicted"/>
<dbReference type="PROSITE" id="PS50240">
    <property type="entry name" value="TRYPSIN_DOM"/>
    <property type="match status" value="2"/>
</dbReference>
<feature type="domain" description="Sushi" evidence="15">
    <location>
        <begin position="121"/>
        <end position="186"/>
    </location>
</feature>
<dbReference type="Pfam" id="PF00089">
    <property type="entry name" value="Trypsin"/>
    <property type="match status" value="2"/>
</dbReference>
<dbReference type="FunFam" id="2.40.10.10:FF:000068">
    <property type="entry name" value="transmembrane protease serine 2"/>
    <property type="match status" value="1"/>
</dbReference>
<dbReference type="SUPFAM" id="SSF57535">
    <property type="entry name" value="Complement control module/SCR domain"/>
    <property type="match status" value="3"/>
</dbReference>
<evidence type="ECO:0000259" key="13">
    <source>
        <dbReference type="PROSITE" id="PS01180"/>
    </source>
</evidence>
<evidence type="ECO:0000256" key="2">
    <source>
        <dbReference type="ARBA" id="ARBA00022553"/>
    </source>
</evidence>